<sequence length="115" mass="13513">MNLSILERYLVEMNVRYGNLIKELDGDVAREAQFLKKIKSDLKILLDTQKTLAKEISELVSRKSLFTSQIDLLRRDNTIMRSDMDEILANQRHMENKTIVAVLFAMEVRYVEEYT</sequence>
<accession>A0ACB9S2L6</accession>
<keyword evidence="2" id="KW-1185">Reference proteome</keyword>
<proteinExistence type="predicted"/>
<organism evidence="1 2">
    <name type="scientific">Melastoma candidum</name>
    <dbReference type="NCBI Taxonomy" id="119954"/>
    <lineage>
        <taxon>Eukaryota</taxon>
        <taxon>Viridiplantae</taxon>
        <taxon>Streptophyta</taxon>
        <taxon>Embryophyta</taxon>
        <taxon>Tracheophyta</taxon>
        <taxon>Spermatophyta</taxon>
        <taxon>Magnoliopsida</taxon>
        <taxon>eudicotyledons</taxon>
        <taxon>Gunneridae</taxon>
        <taxon>Pentapetalae</taxon>
        <taxon>rosids</taxon>
        <taxon>malvids</taxon>
        <taxon>Myrtales</taxon>
        <taxon>Melastomataceae</taxon>
        <taxon>Melastomatoideae</taxon>
        <taxon>Melastomateae</taxon>
        <taxon>Melastoma</taxon>
    </lineage>
</organism>
<dbReference type="Proteomes" id="UP001057402">
    <property type="component" value="Chromosome 2"/>
</dbReference>
<protein>
    <submittedName>
        <fullName evidence="1">Uncharacterized protein</fullName>
    </submittedName>
</protein>
<name>A0ACB9S2L6_9MYRT</name>
<comment type="caution">
    <text evidence="1">The sequence shown here is derived from an EMBL/GenBank/DDBJ whole genome shotgun (WGS) entry which is preliminary data.</text>
</comment>
<reference evidence="2" key="1">
    <citation type="journal article" date="2023" name="Front. Plant Sci.">
        <title>Chromosomal-level genome assembly of Melastoma candidum provides insights into trichome evolution.</title>
        <authorList>
            <person name="Zhong Y."/>
            <person name="Wu W."/>
            <person name="Sun C."/>
            <person name="Zou P."/>
            <person name="Liu Y."/>
            <person name="Dai S."/>
            <person name="Zhou R."/>
        </authorList>
    </citation>
    <scope>NUCLEOTIDE SEQUENCE [LARGE SCALE GENOMIC DNA]</scope>
</reference>
<evidence type="ECO:0000313" key="1">
    <source>
        <dbReference type="EMBL" id="KAI4385190.1"/>
    </source>
</evidence>
<gene>
    <name evidence="1" type="ORF">MLD38_003244</name>
</gene>
<dbReference type="EMBL" id="CM042881">
    <property type="protein sequence ID" value="KAI4385190.1"/>
    <property type="molecule type" value="Genomic_DNA"/>
</dbReference>
<evidence type="ECO:0000313" key="2">
    <source>
        <dbReference type="Proteomes" id="UP001057402"/>
    </source>
</evidence>